<sequence>MEDVEDVDNHCYSAQRRLLKLMKTDIAAYEVTDSNLLVTFTDSEDDTDNTSNSEIDKFLQKIEKDSTKTDSETHPNPYYCPDFAPSAPREDAEDHRQNYGPQGEHPSSTGGDSNSPTDPANASPLHQKEGRPRDRRGNTIKPAHPRLRSAPCALTAQALLAKDPAHPRPHLALHANAPAYPRLHLAPYA</sequence>
<feature type="compositionally biased region" description="Basic and acidic residues" evidence="1">
    <location>
        <begin position="54"/>
        <end position="73"/>
    </location>
</feature>
<gene>
    <name evidence="2" type="ORF">RF55_17283</name>
</gene>
<reference evidence="2 3" key="1">
    <citation type="submission" date="2015-04" db="EMBL/GenBank/DDBJ databases">
        <title>Lasius niger genome sequencing.</title>
        <authorList>
            <person name="Konorov E.A."/>
            <person name="Nikitin M.A."/>
            <person name="Kirill M.V."/>
            <person name="Chang P."/>
        </authorList>
    </citation>
    <scope>NUCLEOTIDE SEQUENCE [LARGE SCALE GENOMIC DNA]</scope>
    <source>
        <tissue evidence="2">Whole</tissue>
    </source>
</reference>
<dbReference type="GO" id="GO:0016301">
    <property type="term" value="F:kinase activity"/>
    <property type="evidence" value="ECO:0007669"/>
    <property type="project" value="UniProtKB-KW"/>
</dbReference>
<dbReference type="AlphaFoldDB" id="A0A0J7K310"/>
<comment type="caution">
    <text evidence="2">The sequence shown here is derived from an EMBL/GenBank/DDBJ whole genome shotgun (WGS) entry which is preliminary data.</text>
</comment>
<feature type="compositionally biased region" description="Basic and acidic residues" evidence="1">
    <location>
        <begin position="126"/>
        <end position="137"/>
    </location>
</feature>
<dbReference type="Proteomes" id="UP000036403">
    <property type="component" value="Unassembled WGS sequence"/>
</dbReference>
<evidence type="ECO:0000313" key="2">
    <source>
        <dbReference type="EMBL" id="KMQ84704.1"/>
    </source>
</evidence>
<feature type="compositionally biased region" description="Basic and acidic residues" evidence="1">
    <location>
        <begin position="88"/>
        <end position="97"/>
    </location>
</feature>
<evidence type="ECO:0000256" key="1">
    <source>
        <dbReference type="SAM" id="MobiDB-lite"/>
    </source>
</evidence>
<dbReference type="EMBL" id="LBMM01015701">
    <property type="protein sequence ID" value="KMQ84704.1"/>
    <property type="molecule type" value="Genomic_DNA"/>
</dbReference>
<feature type="region of interest" description="Disordered" evidence="1">
    <location>
        <begin position="39"/>
        <end position="151"/>
    </location>
</feature>
<keyword evidence="3" id="KW-1185">Reference proteome</keyword>
<dbReference type="PaxDb" id="67767-A0A0J7K310"/>
<proteinExistence type="predicted"/>
<keyword evidence="2" id="KW-0418">Kinase</keyword>
<evidence type="ECO:0000313" key="3">
    <source>
        <dbReference type="Proteomes" id="UP000036403"/>
    </source>
</evidence>
<organism evidence="2 3">
    <name type="scientific">Lasius niger</name>
    <name type="common">Black garden ant</name>
    <dbReference type="NCBI Taxonomy" id="67767"/>
    <lineage>
        <taxon>Eukaryota</taxon>
        <taxon>Metazoa</taxon>
        <taxon>Ecdysozoa</taxon>
        <taxon>Arthropoda</taxon>
        <taxon>Hexapoda</taxon>
        <taxon>Insecta</taxon>
        <taxon>Pterygota</taxon>
        <taxon>Neoptera</taxon>
        <taxon>Endopterygota</taxon>
        <taxon>Hymenoptera</taxon>
        <taxon>Apocrita</taxon>
        <taxon>Aculeata</taxon>
        <taxon>Formicoidea</taxon>
        <taxon>Formicidae</taxon>
        <taxon>Formicinae</taxon>
        <taxon>Lasius</taxon>
        <taxon>Lasius</taxon>
    </lineage>
</organism>
<keyword evidence="2" id="KW-0808">Transferase</keyword>
<accession>A0A0J7K310</accession>
<feature type="compositionally biased region" description="Polar residues" evidence="1">
    <location>
        <begin position="105"/>
        <end position="120"/>
    </location>
</feature>
<name>A0A0J7K310_LASNI</name>
<protein>
    <submittedName>
        <fullName evidence="2">Tkl family protein kinase</fullName>
    </submittedName>
</protein>